<protein>
    <submittedName>
        <fullName evidence="2">Uncharacterized protein</fullName>
    </submittedName>
</protein>
<proteinExistence type="predicted"/>
<dbReference type="Proteomes" id="UP000824890">
    <property type="component" value="Unassembled WGS sequence"/>
</dbReference>
<evidence type="ECO:0000313" key="2">
    <source>
        <dbReference type="EMBL" id="KAH0879084.1"/>
    </source>
</evidence>
<dbReference type="EMBL" id="JAGKQM010000015">
    <property type="protein sequence ID" value="KAH0879084.1"/>
    <property type="molecule type" value="Genomic_DNA"/>
</dbReference>
<evidence type="ECO:0000313" key="3">
    <source>
        <dbReference type="Proteomes" id="UP000824890"/>
    </source>
</evidence>
<gene>
    <name evidence="2" type="ORF">HID58_066478</name>
</gene>
<feature type="region of interest" description="Disordered" evidence="1">
    <location>
        <begin position="68"/>
        <end position="109"/>
    </location>
</feature>
<keyword evidence="3" id="KW-1185">Reference proteome</keyword>
<comment type="caution">
    <text evidence="2">The sequence shown here is derived from an EMBL/GenBank/DDBJ whole genome shotgun (WGS) entry which is preliminary data.</text>
</comment>
<sequence>MLNMILPPTPVDLFAKRDLLRGRTFFWNSFTVERIRSAVELHRSRAVSQPLDVSYDVEPVIDVLPAQRQRTKSRKGKGVASENVLGNPPLPEWNPSFSPEERSGTSEVPLPSDFFADLPLGFTTHESLDEDK</sequence>
<name>A0ABQ7ZG22_BRANA</name>
<organism evidence="2 3">
    <name type="scientific">Brassica napus</name>
    <name type="common">Rape</name>
    <dbReference type="NCBI Taxonomy" id="3708"/>
    <lineage>
        <taxon>Eukaryota</taxon>
        <taxon>Viridiplantae</taxon>
        <taxon>Streptophyta</taxon>
        <taxon>Embryophyta</taxon>
        <taxon>Tracheophyta</taxon>
        <taxon>Spermatophyta</taxon>
        <taxon>Magnoliopsida</taxon>
        <taxon>eudicotyledons</taxon>
        <taxon>Gunneridae</taxon>
        <taxon>Pentapetalae</taxon>
        <taxon>rosids</taxon>
        <taxon>malvids</taxon>
        <taxon>Brassicales</taxon>
        <taxon>Brassicaceae</taxon>
        <taxon>Brassiceae</taxon>
        <taxon>Brassica</taxon>
    </lineage>
</organism>
<accession>A0ABQ7ZG22</accession>
<evidence type="ECO:0000256" key="1">
    <source>
        <dbReference type="SAM" id="MobiDB-lite"/>
    </source>
</evidence>
<reference evidence="2 3" key="1">
    <citation type="submission" date="2021-05" db="EMBL/GenBank/DDBJ databases">
        <title>Genome Assembly of Synthetic Allotetraploid Brassica napus Reveals Homoeologous Exchanges between Subgenomes.</title>
        <authorList>
            <person name="Davis J.T."/>
        </authorList>
    </citation>
    <scope>NUCLEOTIDE SEQUENCE [LARGE SCALE GENOMIC DNA]</scope>
    <source>
        <strain evidence="3">cv. Da-Ae</strain>
        <tissue evidence="2">Seedling</tissue>
    </source>
</reference>